<dbReference type="RefSeq" id="WP_184581897.1">
    <property type="nucleotide sequence ID" value="NZ_JACHJT010000001.1"/>
</dbReference>
<name>A0A7W7RLA9_9ACTN</name>
<dbReference type="AlphaFoldDB" id="A0A7W7RLA9"/>
<proteinExistence type="predicted"/>
<sequence length="93" mass="10418">MTVPFGPSDRYKRPAAWMAANSDRPDDDPPHEVRMLDSLVELYLWAGACGVNARLVSSDVDGRHIYVAHCGTRSRVAKGTPWRRTWSLSGFQT</sequence>
<keyword evidence="2" id="KW-1185">Reference proteome</keyword>
<accession>A0A7W7RLA9</accession>
<evidence type="ECO:0000313" key="1">
    <source>
        <dbReference type="EMBL" id="MBB4934097.1"/>
    </source>
</evidence>
<reference evidence="1 2" key="1">
    <citation type="submission" date="2020-08" db="EMBL/GenBank/DDBJ databases">
        <title>Sequencing the genomes of 1000 actinobacteria strains.</title>
        <authorList>
            <person name="Klenk H.-P."/>
        </authorList>
    </citation>
    <scope>NUCLEOTIDE SEQUENCE [LARGE SCALE GENOMIC DNA]</scope>
    <source>
        <strain evidence="1 2">DSM 102030</strain>
    </source>
</reference>
<evidence type="ECO:0000313" key="2">
    <source>
        <dbReference type="Proteomes" id="UP000523007"/>
    </source>
</evidence>
<protein>
    <submittedName>
        <fullName evidence="1">Uncharacterized protein</fullName>
    </submittedName>
</protein>
<comment type="caution">
    <text evidence="1">The sequence shown here is derived from an EMBL/GenBank/DDBJ whole genome shotgun (WGS) entry which is preliminary data.</text>
</comment>
<organism evidence="1 2">
    <name type="scientific">Lipingzhangella halophila</name>
    <dbReference type="NCBI Taxonomy" id="1783352"/>
    <lineage>
        <taxon>Bacteria</taxon>
        <taxon>Bacillati</taxon>
        <taxon>Actinomycetota</taxon>
        <taxon>Actinomycetes</taxon>
        <taxon>Streptosporangiales</taxon>
        <taxon>Nocardiopsidaceae</taxon>
        <taxon>Lipingzhangella</taxon>
    </lineage>
</organism>
<dbReference type="EMBL" id="JACHJT010000001">
    <property type="protein sequence ID" value="MBB4934097.1"/>
    <property type="molecule type" value="Genomic_DNA"/>
</dbReference>
<dbReference type="Proteomes" id="UP000523007">
    <property type="component" value="Unassembled WGS sequence"/>
</dbReference>
<gene>
    <name evidence="1" type="ORF">F4561_004917</name>
</gene>